<keyword evidence="4 7" id="KW-0255">Endonuclease</keyword>
<dbReference type="InterPro" id="IPR020568">
    <property type="entry name" value="Ribosomal_Su5_D2-typ_SF"/>
</dbReference>
<evidence type="ECO:0000256" key="5">
    <source>
        <dbReference type="ARBA" id="ARBA00022801"/>
    </source>
</evidence>
<comment type="subunit">
    <text evidence="7">Consists of a catalytic RNA component (M1 or rnpB) and a protein subunit.</text>
</comment>
<keyword evidence="3 7" id="KW-0540">Nuclease</keyword>
<evidence type="ECO:0000256" key="7">
    <source>
        <dbReference type="HAMAP-Rule" id="MF_00227"/>
    </source>
</evidence>
<protein>
    <recommendedName>
        <fullName evidence="7 8">Ribonuclease P protein component</fullName>
        <shortName evidence="7">RNase P protein</shortName>
        <shortName evidence="7">RNaseP protein</shortName>
        <ecNumber evidence="7 8">3.1.26.5</ecNumber>
    </recommendedName>
    <alternativeName>
        <fullName evidence="7">Protein C5</fullName>
    </alternativeName>
</protein>
<dbReference type="PANTHER" id="PTHR33992">
    <property type="entry name" value="RIBONUCLEASE P PROTEIN COMPONENT"/>
    <property type="match status" value="1"/>
</dbReference>
<evidence type="ECO:0000256" key="1">
    <source>
        <dbReference type="ARBA" id="ARBA00002663"/>
    </source>
</evidence>
<evidence type="ECO:0000313" key="9">
    <source>
        <dbReference type="EMBL" id="MFC4387778.1"/>
    </source>
</evidence>
<keyword evidence="6 7" id="KW-0694">RNA-binding</keyword>
<dbReference type="RefSeq" id="WP_390198269.1">
    <property type="nucleotide sequence ID" value="NZ_JBHSDV010000002.1"/>
</dbReference>
<dbReference type="Gene3D" id="3.30.230.10">
    <property type="match status" value="1"/>
</dbReference>
<name>A0ABV8VYB4_9BACI</name>
<organism evidence="9 10">
    <name type="scientific">Gracilibacillus marinus</name>
    <dbReference type="NCBI Taxonomy" id="630535"/>
    <lineage>
        <taxon>Bacteria</taxon>
        <taxon>Bacillati</taxon>
        <taxon>Bacillota</taxon>
        <taxon>Bacilli</taxon>
        <taxon>Bacillales</taxon>
        <taxon>Bacillaceae</taxon>
        <taxon>Gracilibacillus</taxon>
    </lineage>
</organism>
<evidence type="ECO:0000256" key="6">
    <source>
        <dbReference type="ARBA" id="ARBA00022884"/>
    </source>
</evidence>
<dbReference type="PROSITE" id="PS00648">
    <property type="entry name" value="RIBONUCLEASE_P"/>
    <property type="match status" value="1"/>
</dbReference>
<comment type="similarity">
    <text evidence="7">Belongs to the RnpA family.</text>
</comment>
<dbReference type="NCBIfam" id="TIGR00188">
    <property type="entry name" value="rnpA"/>
    <property type="match status" value="1"/>
</dbReference>
<evidence type="ECO:0000256" key="8">
    <source>
        <dbReference type="NCBIfam" id="TIGR00188"/>
    </source>
</evidence>
<gene>
    <name evidence="7 9" type="primary">rnpA</name>
    <name evidence="9" type="ORF">ACFOZ1_08120</name>
</gene>
<dbReference type="HAMAP" id="MF_00227">
    <property type="entry name" value="RNase_P"/>
    <property type="match status" value="1"/>
</dbReference>
<reference evidence="10" key="1">
    <citation type="journal article" date="2019" name="Int. J. Syst. Evol. Microbiol.">
        <title>The Global Catalogue of Microorganisms (GCM) 10K type strain sequencing project: providing services to taxonomists for standard genome sequencing and annotation.</title>
        <authorList>
            <consortium name="The Broad Institute Genomics Platform"/>
            <consortium name="The Broad Institute Genome Sequencing Center for Infectious Disease"/>
            <person name="Wu L."/>
            <person name="Ma J."/>
        </authorList>
    </citation>
    <scope>NUCLEOTIDE SEQUENCE [LARGE SCALE GENOMIC DNA]</scope>
    <source>
        <strain evidence="10">KACC 14058</strain>
    </source>
</reference>
<evidence type="ECO:0000313" key="10">
    <source>
        <dbReference type="Proteomes" id="UP001595880"/>
    </source>
</evidence>
<dbReference type="PANTHER" id="PTHR33992:SF1">
    <property type="entry name" value="RIBONUCLEASE P PROTEIN COMPONENT"/>
    <property type="match status" value="1"/>
</dbReference>
<evidence type="ECO:0000256" key="4">
    <source>
        <dbReference type="ARBA" id="ARBA00022759"/>
    </source>
</evidence>
<evidence type="ECO:0000256" key="2">
    <source>
        <dbReference type="ARBA" id="ARBA00022694"/>
    </source>
</evidence>
<dbReference type="Pfam" id="PF00825">
    <property type="entry name" value="Ribonuclease_P"/>
    <property type="match status" value="1"/>
</dbReference>
<comment type="caution">
    <text evidence="9">The sequence shown here is derived from an EMBL/GenBank/DDBJ whole genome shotgun (WGS) entry which is preliminary data.</text>
</comment>
<dbReference type="GO" id="GO:0004526">
    <property type="term" value="F:ribonuclease P activity"/>
    <property type="evidence" value="ECO:0007669"/>
    <property type="project" value="UniProtKB-EC"/>
</dbReference>
<dbReference type="InterPro" id="IPR000100">
    <property type="entry name" value="RNase_P"/>
</dbReference>
<dbReference type="SUPFAM" id="SSF54211">
    <property type="entry name" value="Ribosomal protein S5 domain 2-like"/>
    <property type="match status" value="1"/>
</dbReference>
<dbReference type="InterPro" id="IPR020539">
    <property type="entry name" value="RNase_P_CS"/>
</dbReference>
<keyword evidence="2 7" id="KW-0819">tRNA processing</keyword>
<comment type="catalytic activity">
    <reaction evidence="7">
        <text>Endonucleolytic cleavage of RNA, removing 5'-extranucleotides from tRNA precursor.</text>
        <dbReference type="EC" id="3.1.26.5"/>
    </reaction>
</comment>
<dbReference type="EC" id="3.1.26.5" evidence="7 8"/>
<dbReference type="EMBL" id="JBHSDV010000002">
    <property type="protein sequence ID" value="MFC4387778.1"/>
    <property type="molecule type" value="Genomic_DNA"/>
</dbReference>
<comment type="function">
    <text evidence="1 7">RNaseP catalyzes the removal of the 5'-leader sequence from pre-tRNA to produce the mature 5'-terminus. It can also cleave other RNA substrates such as 4.5S RNA. The protein component plays an auxiliary but essential role in vivo by binding to the 5'-leader sequence and broadening the substrate specificity of the ribozyme.</text>
</comment>
<sequence>MKKSYRIKKDVEFQKVFKQGASFANRQLVIYYLHKNDQPHFRIGLSVSKKVGNAVERNQIKRYIRQAFTELQCEIKNEYDMIIIARKPVKACNYHEVRRSVEHLLFKTKLLNK</sequence>
<proteinExistence type="inferred from homology"/>
<dbReference type="InterPro" id="IPR014721">
    <property type="entry name" value="Ribsml_uS5_D2-typ_fold_subgr"/>
</dbReference>
<keyword evidence="5 7" id="KW-0378">Hydrolase</keyword>
<accession>A0ABV8VYB4</accession>
<evidence type="ECO:0000256" key="3">
    <source>
        <dbReference type="ARBA" id="ARBA00022722"/>
    </source>
</evidence>
<dbReference type="Proteomes" id="UP001595880">
    <property type="component" value="Unassembled WGS sequence"/>
</dbReference>
<keyword evidence="10" id="KW-1185">Reference proteome</keyword>